<evidence type="ECO:0000313" key="3">
    <source>
        <dbReference type="Proteomes" id="UP000245790"/>
    </source>
</evidence>
<sequence length="290" mass="32926">MVFGFSAAVLGIIGVLLILAGVLIYSFLIDPPIADWLEATPWGNAPFDSGEFEGAKHWVVNEPNGVLKSINYEKILLDLKAMLITPKLRLGYEMSKEFNMLPKGAVDLTTRREWVELDLSLPGFVAGTSEVDVQLWYRKRTETGTFDYIARGFSEEDAPWHRLDIDDGDTAGNNGEPVEVSTFRHRFWQEKAELLVKPNIQGWLMRVPFSLFETFRTSPDDEFDIKVLCCYYPNGKAQQVVISGNIPYSLPLPDSDNDNLETINNRAYLKQILRDVRYKETTSQAYDGDE</sequence>
<dbReference type="EMBL" id="QGGU01000022">
    <property type="protein sequence ID" value="PWK41525.1"/>
    <property type="molecule type" value="Genomic_DNA"/>
</dbReference>
<dbReference type="RefSeq" id="WP_109765167.1">
    <property type="nucleotide sequence ID" value="NZ_QGGU01000022.1"/>
</dbReference>
<keyword evidence="3" id="KW-1185">Reference proteome</keyword>
<gene>
    <name evidence="2" type="ORF">C8D97_1228</name>
</gene>
<protein>
    <submittedName>
        <fullName evidence="2">Uncharacterized protein</fullName>
    </submittedName>
</protein>
<dbReference type="AlphaFoldDB" id="A0A316F5X6"/>
<evidence type="ECO:0000313" key="2">
    <source>
        <dbReference type="EMBL" id="PWK41525.1"/>
    </source>
</evidence>
<dbReference type="Proteomes" id="UP000245790">
    <property type="component" value="Unassembled WGS sequence"/>
</dbReference>
<keyword evidence="1" id="KW-0812">Transmembrane</keyword>
<keyword evidence="1" id="KW-0472">Membrane</keyword>
<accession>A0A316F5X6</accession>
<proteinExistence type="predicted"/>
<evidence type="ECO:0000256" key="1">
    <source>
        <dbReference type="SAM" id="Phobius"/>
    </source>
</evidence>
<name>A0A316F5X6_9GAMM</name>
<feature type="transmembrane region" description="Helical" evidence="1">
    <location>
        <begin position="7"/>
        <end position="28"/>
    </location>
</feature>
<organism evidence="2 3">
    <name type="scientific">Pleionea mediterranea</name>
    <dbReference type="NCBI Taxonomy" id="523701"/>
    <lineage>
        <taxon>Bacteria</taxon>
        <taxon>Pseudomonadati</taxon>
        <taxon>Pseudomonadota</taxon>
        <taxon>Gammaproteobacteria</taxon>
        <taxon>Oceanospirillales</taxon>
        <taxon>Pleioneaceae</taxon>
        <taxon>Pleionea</taxon>
    </lineage>
</organism>
<comment type="caution">
    <text evidence="2">The sequence shown here is derived from an EMBL/GenBank/DDBJ whole genome shotgun (WGS) entry which is preliminary data.</text>
</comment>
<reference evidence="2 3" key="1">
    <citation type="submission" date="2018-05" db="EMBL/GenBank/DDBJ databases">
        <title>Genomic Encyclopedia of Type Strains, Phase IV (KMG-IV): sequencing the most valuable type-strain genomes for metagenomic binning, comparative biology and taxonomic classification.</title>
        <authorList>
            <person name="Goeker M."/>
        </authorList>
    </citation>
    <scope>NUCLEOTIDE SEQUENCE [LARGE SCALE GENOMIC DNA]</scope>
    <source>
        <strain evidence="2 3">DSM 25350</strain>
    </source>
</reference>
<keyword evidence="1" id="KW-1133">Transmembrane helix</keyword>